<sequence>MIKIGKWIKSILIFLSIVFLTFQPMLVPVVHAVDSWSEVDRFEFGASTVEMFAGF</sequence>
<dbReference type="EMBL" id="JAGGKX010000002">
    <property type="protein sequence ID" value="MBP1968658.1"/>
    <property type="molecule type" value="Genomic_DNA"/>
</dbReference>
<dbReference type="Proteomes" id="UP001519345">
    <property type="component" value="Unassembled WGS sequence"/>
</dbReference>
<accession>A0ABS4ICI8</accession>
<organism evidence="1 2">
    <name type="scientific">Virgibacillus natechei</name>
    <dbReference type="NCBI Taxonomy" id="1216297"/>
    <lineage>
        <taxon>Bacteria</taxon>
        <taxon>Bacillati</taxon>
        <taxon>Bacillota</taxon>
        <taxon>Bacilli</taxon>
        <taxon>Bacillales</taxon>
        <taxon>Bacillaceae</taxon>
        <taxon>Virgibacillus</taxon>
    </lineage>
</organism>
<protein>
    <submittedName>
        <fullName evidence="1">Uncharacterized protein</fullName>
    </submittedName>
</protein>
<evidence type="ECO:0000313" key="1">
    <source>
        <dbReference type="EMBL" id="MBP1968658.1"/>
    </source>
</evidence>
<dbReference type="RefSeq" id="WP_209461865.1">
    <property type="nucleotide sequence ID" value="NZ_CP110224.1"/>
</dbReference>
<gene>
    <name evidence="1" type="ORF">J2Z83_000750</name>
</gene>
<evidence type="ECO:0000313" key="2">
    <source>
        <dbReference type="Proteomes" id="UP001519345"/>
    </source>
</evidence>
<comment type="caution">
    <text evidence="1">The sequence shown here is derived from an EMBL/GenBank/DDBJ whole genome shotgun (WGS) entry which is preliminary data.</text>
</comment>
<proteinExistence type="predicted"/>
<name>A0ABS4ICI8_9BACI</name>
<keyword evidence="2" id="KW-1185">Reference proteome</keyword>
<reference evidence="1 2" key="1">
    <citation type="submission" date="2021-03" db="EMBL/GenBank/DDBJ databases">
        <title>Genomic Encyclopedia of Type Strains, Phase IV (KMG-IV): sequencing the most valuable type-strain genomes for metagenomic binning, comparative biology and taxonomic classification.</title>
        <authorList>
            <person name="Goeker M."/>
        </authorList>
    </citation>
    <scope>NUCLEOTIDE SEQUENCE [LARGE SCALE GENOMIC DNA]</scope>
    <source>
        <strain evidence="1 2">DSM 25609</strain>
    </source>
</reference>